<dbReference type="PANTHER" id="PTHR31109:SF2">
    <property type="entry name" value="RIBOSOME BIOGENESIS PROTEIN SLX9 HOMOLOG"/>
    <property type="match status" value="1"/>
</dbReference>
<organism evidence="4 5">
    <name type="scientific">Acorus calamus</name>
    <name type="common">Sweet flag</name>
    <dbReference type="NCBI Taxonomy" id="4465"/>
    <lineage>
        <taxon>Eukaryota</taxon>
        <taxon>Viridiplantae</taxon>
        <taxon>Streptophyta</taxon>
        <taxon>Embryophyta</taxon>
        <taxon>Tracheophyta</taxon>
        <taxon>Spermatophyta</taxon>
        <taxon>Magnoliopsida</taxon>
        <taxon>Liliopsida</taxon>
        <taxon>Acoraceae</taxon>
        <taxon>Acorus</taxon>
    </lineage>
</organism>
<dbReference type="Proteomes" id="UP001180020">
    <property type="component" value="Unassembled WGS sequence"/>
</dbReference>
<proteinExistence type="inferred from homology"/>
<evidence type="ECO:0000256" key="3">
    <source>
        <dbReference type="ARBA" id="ARBA00023242"/>
    </source>
</evidence>
<dbReference type="InterPro" id="IPR028160">
    <property type="entry name" value="Slx9-like"/>
</dbReference>
<accession>A0AAV9DFI3</accession>
<keyword evidence="3" id="KW-0539">Nucleus</keyword>
<evidence type="ECO:0000256" key="2">
    <source>
        <dbReference type="ARBA" id="ARBA00011022"/>
    </source>
</evidence>
<dbReference type="GO" id="GO:0030688">
    <property type="term" value="C:preribosome, small subunit precursor"/>
    <property type="evidence" value="ECO:0007669"/>
    <property type="project" value="InterPro"/>
</dbReference>
<dbReference type="Pfam" id="PF15341">
    <property type="entry name" value="SLX9"/>
    <property type="match status" value="1"/>
</dbReference>
<dbReference type="PANTHER" id="PTHR31109">
    <property type="entry name" value="PROTEIN FAM207A"/>
    <property type="match status" value="1"/>
</dbReference>
<dbReference type="GO" id="GO:0000462">
    <property type="term" value="P:maturation of SSU-rRNA from tricistronic rRNA transcript (SSU-rRNA, 5.8S rRNA, LSU-rRNA)"/>
    <property type="evidence" value="ECO:0007669"/>
    <property type="project" value="InterPro"/>
</dbReference>
<dbReference type="GO" id="GO:0005730">
    <property type="term" value="C:nucleolus"/>
    <property type="evidence" value="ECO:0007669"/>
    <property type="project" value="UniProtKB-SubCell"/>
</dbReference>
<dbReference type="GO" id="GO:0030686">
    <property type="term" value="C:90S preribosome"/>
    <property type="evidence" value="ECO:0007669"/>
    <property type="project" value="InterPro"/>
</dbReference>
<sequence length="184" mass="21330">MREIILDALDMRWRLTSALVARNDLFVVEGVHRRTDHTLKIKIFLEVQSANLIRKLAFMQKSKLRSRHKKVKAYDLSSLSEFLPSLDALRKPSRPTEFKLNSKSRKKLVVKEARQLKAVLNNETFKLDSLAAIHQHLQATQPVEEVSRQKKTVKTVKKKRTTKSSAAQSMEFRAFRSCEVQMID</sequence>
<reference evidence="4" key="2">
    <citation type="submission" date="2023-06" db="EMBL/GenBank/DDBJ databases">
        <authorList>
            <person name="Ma L."/>
            <person name="Liu K.-W."/>
            <person name="Li Z."/>
            <person name="Hsiao Y.-Y."/>
            <person name="Qi Y."/>
            <person name="Fu T."/>
            <person name="Tang G."/>
            <person name="Zhang D."/>
            <person name="Sun W.-H."/>
            <person name="Liu D.-K."/>
            <person name="Li Y."/>
            <person name="Chen G.-Z."/>
            <person name="Liu X.-D."/>
            <person name="Liao X.-Y."/>
            <person name="Jiang Y.-T."/>
            <person name="Yu X."/>
            <person name="Hao Y."/>
            <person name="Huang J."/>
            <person name="Zhao X.-W."/>
            <person name="Ke S."/>
            <person name="Chen Y.-Y."/>
            <person name="Wu W.-L."/>
            <person name="Hsu J.-L."/>
            <person name="Lin Y.-F."/>
            <person name="Huang M.-D."/>
            <person name="Li C.-Y."/>
            <person name="Huang L."/>
            <person name="Wang Z.-W."/>
            <person name="Zhao X."/>
            <person name="Zhong W.-Y."/>
            <person name="Peng D.-H."/>
            <person name="Ahmad S."/>
            <person name="Lan S."/>
            <person name="Zhang J.-S."/>
            <person name="Tsai W.-C."/>
            <person name="Van De Peer Y."/>
            <person name="Liu Z.-J."/>
        </authorList>
    </citation>
    <scope>NUCLEOTIDE SEQUENCE</scope>
    <source>
        <strain evidence="4">CP</strain>
        <tissue evidence="4">Leaves</tissue>
    </source>
</reference>
<keyword evidence="5" id="KW-1185">Reference proteome</keyword>
<protein>
    <submittedName>
        <fullName evidence="4">Uncharacterized protein</fullName>
    </submittedName>
</protein>
<comment type="caution">
    <text evidence="4">The sequence shown here is derived from an EMBL/GenBank/DDBJ whole genome shotgun (WGS) entry which is preliminary data.</text>
</comment>
<evidence type="ECO:0000256" key="1">
    <source>
        <dbReference type="ARBA" id="ARBA00004604"/>
    </source>
</evidence>
<comment type="subcellular location">
    <subcellularLocation>
        <location evidence="1">Nucleus</location>
        <location evidence="1">Nucleolus</location>
    </subcellularLocation>
</comment>
<dbReference type="AlphaFoldDB" id="A0AAV9DFI3"/>
<name>A0AAV9DFI3_ACOCL</name>
<comment type="similarity">
    <text evidence="2">Belongs to the SLX9 family.</text>
</comment>
<dbReference type="EMBL" id="JAUJYO010000014">
    <property type="protein sequence ID" value="KAK1298868.1"/>
    <property type="molecule type" value="Genomic_DNA"/>
</dbReference>
<gene>
    <name evidence="4" type="ORF">QJS10_CPB14g01146</name>
</gene>
<evidence type="ECO:0000313" key="4">
    <source>
        <dbReference type="EMBL" id="KAK1298868.1"/>
    </source>
</evidence>
<evidence type="ECO:0000313" key="5">
    <source>
        <dbReference type="Proteomes" id="UP001180020"/>
    </source>
</evidence>
<reference evidence="4" key="1">
    <citation type="journal article" date="2023" name="Nat. Commun.">
        <title>Diploid and tetraploid genomes of Acorus and the evolution of monocots.</title>
        <authorList>
            <person name="Ma L."/>
            <person name="Liu K.W."/>
            <person name="Li Z."/>
            <person name="Hsiao Y.Y."/>
            <person name="Qi Y."/>
            <person name="Fu T."/>
            <person name="Tang G.D."/>
            <person name="Zhang D."/>
            <person name="Sun W.H."/>
            <person name="Liu D.K."/>
            <person name="Li Y."/>
            <person name="Chen G.Z."/>
            <person name="Liu X.D."/>
            <person name="Liao X.Y."/>
            <person name="Jiang Y.T."/>
            <person name="Yu X."/>
            <person name="Hao Y."/>
            <person name="Huang J."/>
            <person name="Zhao X.W."/>
            <person name="Ke S."/>
            <person name="Chen Y.Y."/>
            <person name="Wu W.L."/>
            <person name="Hsu J.L."/>
            <person name="Lin Y.F."/>
            <person name="Huang M.D."/>
            <person name="Li C.Y."/>
            <person name="Huang L."/>
            <person name="Wang Z.W."/>
            <person name="Zhao X."/>
            <person name="Zhong W.Y."/>
            <person name="Peng D.H."/>
            <person name="Ahmad S."/>
            <person name="Lan S."/>
            <person name="Zhang J.S."/>
            <person name="Tsai W.C."/>
            <person name="Van de Peer Y."/>
            <person name="Liu Z.J."/>
        </authorList>
    </citation>
    <scope>NUCLEOTIDE SEQUENCE</scope>
    <source>
        <strain evidence="4">CP</strain>
    </source>
</reference>